<comment type="caution">
    <text evidence="2">The sequence shown here is derived from an EMBL/GenBank/DDBJ whole genome shotgun (WGS) entry which is preliminary data.</text>
</comment>
<dbReference type="RefSeq" id="WP_310068508.1">
    <property type="nucleotide sequence ID" value="NZ_JAVDVX010000001.1"/>
</dbReference>
<accession>A0ABU1UTX6</accession>
<protein>
    <submittedName>
        <fullName evidence="2">Cell division inhibitor SulA</fullName>
    </submittedName>
</protein>
<dbReference type="Proteomes" id="UP001253595">
    <property type="component" value="Unassembled WGS sequence"/>
</dbReference>
<name>A0ABU1UTX6_9GAMM</name>
<organism evidence="2 3">
    <name type="scientific">Cellvibrio fibrivorans</name>
    <dbReference type="NCBI Taxonomy" id="126350"/>
    <lineage>
        <taxon>Bacteria</taxon>
        <taxon>Pseudomonadati</taxon>
        <taxon>Pseudomonadota</taxon>
        <taxon>Gammaproteobacteria</taxon>
        <taxon>Cellvibrionales</taxon>
        <taxon>Cellvibrionaceae</taxon>
        <taxon>Cellvibrio</taxon>
    </lineage>
</organism>
<proteinExistence type="predicted"/>
<dbReference type="InterPro" id="IPR027417">
    <property type="entry name" value="P-loop_NTPase"/>
</dbReference>
<gene>
    <name evidence="2" type="ORF">J2X05_000632</name>
</gene>
<dbReference type="EMBL" id="JAVDVX010000001">
    <property type="protein sequence ID" value="MDR7088629.1"/>
    <property type="molecule type" value="Genomic_DNA"/>
</dbReference>
<sequence length="252" mass="27752">MNDTPVESPVPITLEQLLLRDDMWMGHSNRFTARAAVATGHDELNTALLNRGWPLASLVEVCQQGMQCEWQLFIPALLEMPGLVVLLNPPATPFSQAFMQAGIDLDRLIIVNATEKAHFLACFIELTRASLGVVMAWQPNASLTYTELRKCQLAASEGSGLSIIFRPSAAQQQSSPATLRLYTRIVPTGLEVTVFKQKGHLQMQQARPIVLDLPERWNPALPFHALNQKSAGSQPVSKPKRLASVTPLRGKP</sequence>
<dbReference type="SUPFAM" id="SSF52540">
    <property type="entry name" value="P-loop containing nucleoside triphosphate hydrolases"/>
    <property type="match status" value="1"/>
</dbReference>
<reference evidence="2 3" key="1">
    <citation type="submission" date="2023-07" db="EMBL/GenBank/DDBJ databases">
        <title>Sorghum-associated microbial communities from plants grown in Nebraska, USA.</title>
        <authorList>
            <person name="Schachtman D."/>
        </authorList>
    </citation>
    <scope>NUCLEOTIDE SEQUENCE [LARGE SCALE GENOMIC DNA]</scope>
    <source>
        <strain evidence="2 3">BE190</strain>
    </source>
</reference>
<evidence type="ECO:0000313" key="3">
    <source>
        <dbReference type="Proteomes" id="UP001253595"/>
    </source>
</evidence>
<feature type="region of interest" description="Disordered" evidence="1">
    <location>
        <begin position="228"/>
        <end position="252"/>
    </location>
</feature>
<evidence type="ECO:0000256" key="1">
    <source>
        <dbReference type="SAM" id="MobiDB-lite"/>
    </source>
</evidence>
<evidence type="ECO:0000313" key="2">
    <source>
        <dbReference type="EMBL" id="MDR7088629.1"/>
    </source>
</evidence>
<dbReference type="Gene3D" id="3.40.50.300">
    <property type="entry name" value="P-loop containing nucleotide triphosphate hydrolases"/>
    <property type="match status" value="1"/>
</dbReference>
<keyword evidence="3" id="KW-1185">Reference proteome</keyword>